<keyword evidence="4" id="KW-1185">Reference proteome</keyword>
<dbReference type="PANTHER" id="PTHR31435:SF10">
    <property type="entry name" value="BSR4717 PROTEIN"/>
    <property type="match status" value="1"/>
</dbReference>
<organism evidence="3 4">
    <name type="scientific">Spinactinospora alkalitolerans</name>
    <dbReference type="NCBI Taxonomy" id="687207"/>
    <lineage>
        <taxon>Bacteria</taxon>
        <taxon>Bacillati</taxon>
        <taxon>Actinomycetota</taxon>
        <taxon>Actinomycetes</taxon>
        <taxon>Streptosporangiales</taxon>
        <taxon>Nocardiopsidaceae</taxon>
        <taxon>Spinactinospora</taxon>
    </lineage>
</organism>
<proteinExistence type="predicted"/>
<dbReference type="InterPro" id="IPR000182">
    <property type="entry name" value="GNAT_dom"/>
</dbReference>
<dbReference type="SUPFAM" id="SSF55729">
    <property type="entry name" value="Acyl-CoA N-acyltransferases (Nat)"/>
    <property type="match status" value="1"/>
</dbReference>
<evidence type="ECO:0000259" key="2">
    <source>
        <dbReference type="PROSITE" id="PS51729"/>
    </source>
</evidence>
<dbReference type="AlphaFoldDB" id="A0A852TYT2"/>
<dbReference type="GO" id="GO:0016747">
    <property type="term" value="F:acyltransferase activity, transferring groups other than amino-acyl groups"/>
    <property type="evidence" value="ECO:0007669"/>
    <property type="project" value="InterPro"/>
</dbReference>
<dbReference type="InterPro" id="IPR045057">
    <property type="entry name" value="Gcn5-rel_NAT"/>
</dbReference>
<protein>
    <submittedName>
        <fullName evidence="3">Putative GNAT family acetyltransferase</fullName>
    </submittedName>
</protein>
<feature type="domain" description="N-acetyltransferase" evidence="2">
    <location>
        <begin position="6"/>
        <end position="92"/>
    </location>
</feature>
<dbReference type="InterPro" id="IPR016181">
    <property type="entry name" value="Acyl_CoA_acyltransferase"/>
</dbReference>
<reference evidence="3 4" key="1">
    <citation type="submission" date="2020-07" db="EMBL/GenBank/DDBJ databases">
        <title>Sequencing the genomes of 1000 actinobacteria strains.</title>
        <authorList>
            <person name="Klenk H.-P."/>
        </authorList>
    </citation>
    <scope>NUCLEOTIDE SEQUENCE [LARGE SCALE GENOMIC DNA]</scope>
    <source>
        <strain evidence="3 4">CXB654</strain>
    </source>
</reference>
<dbReference type="PANTHER" id="PTHR31435">
    <property type="entry name" value="PROTEIN NATD1"/>
    <property type="match status" value="1"/>
</dbReference>
<dbReference type="PROSITE" id="PS51186">
    <property type="entry name" value="GNAT"/>
    <property type="match status" value="1"/>
</dbReference>
<feature type="domain" description="N-acetyltransferase" evidence="1">
    <location>
        <begin position="1"/>
        <end position="100"/>
    </location>
</feature>
<evidence type="ECO:0000259" key="1">
    <source>
        <dbReference type="PROSITE" id="PS51186"/>
    </source>
</evidence>
<dbReference type="Pfam" id="PF14542">
    <property type="entry name" value="Acetyltransf_CG"/>
    <property type="match status" value="1"/>
</dbReference>
<dbReference type="Gene3D" id="3.40.630.30">
    <property type="match status" value="1"/>
</dbReference>
<dbReference type="Proteomes" id="UP000589036">
    <property type="component" value="Unassembled WGS sequence"/>
</dbReference>
<dbReference type="PROSITE" id="PS51729">
    <property type="entry name" value="GNAT_YJDJ"/>
    <property type="match status" value="1"/>
</dbReference>
<dbReference type="EMBL" id="JACCCC010000001">
    <property type="protein sequence ID" value="NYE49149.1"/>
    <property type="molecule type" value="Genomic_DNA"/>
</dbReference>
<gene>
    <name evidence="3" type="ORF">HDA32_004269</name>
</gene>
<accession>A0A852TYT2</accession>
<sequence>MEPEFRDNRDGSRYEILLDGSVAGFIDYRASGDLVELLHTEVDSAYEGRGVGGRLARSALDDLRGRARTTVPTCPFIAGYIRRHPEYLPMVASSHRCFVEESG</sequence>
<dbReference type="RefSeq" id="WP_179644865.1">
    <property type="nucleotide sequence ID" value="NZ_BAAAYY010000031.1"/>
</dbReference>
<dbReference type="InterPro" id="IPR031165">
    <property type="entry name" value="GNAT_YJDJ"/>
</dbReference>
<name>A0A852TYT2_9ACTN</name>
<keyword evidence="3" id="KW-0808">Transferase</keyword>
<evidence type="ECO:0000313" key="4">
    <source>
        <dbReference type="Proteomes" id="UP000589036"/>
    </source>
</evidence>
<evidence type="ECO:0000313" key="3">
    <source>
        <dbReference type="EMBL" id="NYE49149.1"/>
    </source>
</evidence>
<comment type="caution">
    <text evidence="3">The sequence shown here is derived from an EMBL/GenBank/DDBJ whole genome shotgun (WGS) entry which is preliminary data.</text>
</comment>